<dbReference type="Pfam" id="PF13302">
    <property type="entry name" value="Acetyltransf_3"/>
    <property type="match status" value="1"/>
</dbReference>
<dbReference type="PANTHER" id="PTHR43792">
    <property type="entry name" value="GNAT FAMILY, PUTATIVE (AFU_ORTHOLOGUE AFUA_3G00765)-RELATED-RELATED"/>
    <property type="match status" value="1"/>
</dbReference>
<gene>
    <name evidence="2" type="ORF">U2I54_06710</name>
</gene>
<proteinExistence type="predicted"/>
<sequence>MIGTCGFIEYDARENKAELTYALSCKYWGRCMATETAATFLKYGFERLKLNKIEAGCHTSNEQSERVMKRLGMEYDRTIENNSFVRDTYRDTKRYFITCDIYDEINRGE</sequence>
<evidence type="ECO:0000313" key="3">
    <source>
        <dbReference type="Proteomes" id="UP001291930"/>
    </source>
</evidence>
<name>A0ABU5JTM3_9BACI</name>
<dbReference type="Gene3D" id="3.40.630.30">
    <property type="match status" value="1"/>
</dbReference>
<dbReference type="PANTHER" id="PTHR43792:SF9">
    <property type="entry name" value="RIBOSOMAL-PROTEIN-ALANINE ACETYLTRANSFERASE"/>
    <property type="match status" value="1"/>
</dbReference>
<keyword evidence="2" id="KW-0808">Transferase</keyword>
<evidence type="ECO:0000313" key="2">
    <source>
        <dbReference type="EMBL" id="MDZ5606798.1"/>
    </source>
</evidence>
<evidence type="ECO:0000259" key="1">
    <source>
        <dbReference type="Pfam" id="PF13302"/>
    </source>
</evidence>
<dbReference type="Proteomes" id="UP001291930">
    <property type="component" value="Unassembled WGS sequence"/>
</dbReference>
<feature type="domain" description="N-acetyltransferase" evidence="1">
    <location>
        <begin position="2"/>
        <end position="74"/>
    </location>
</feature>
<dbReference type="EMBL" id="JAXOVW010000009">
    <property type="protein sequence ID" value="MDZ5606798.1"/>
    <property type="molecule type" value="Genomic_DNA"/>
</dbReference>
<dbReference type="InterPro" id="IPR016181">
    <property type="entry name" value="Acyl_CoA_acyltransferase"/>
</dbReference>
<dbReference type="SUPFAM" id="SSF55729">
    <property type="entry name" value="Acyl-CoA N-acyltransferases (Nat)"/>
    <property type="match status" value="1"/>
</dbReference>
<reference evidence="3" key="1">
    <citation type="submission" date="2023-11" db="EMBL/GenBank/DDBJ databases">
        <title>Genome Sequence of Bacillus pseudomycoides stain BUPM19.</title>
        <authorList>
            <person name="Farhat A."/>
        </authorList>
    </citation>
    <scope>NUCLEOTIDE SEQUENCE [LARGE SCALE GENOMIC DNA]</scope>
    <source>
        <strain evidence="3">BUPM19</strain>
    </source>
</reference>
<accession>A0ABU5JTM3</accession>
<dbReference type="RefSeq" id="WP_374217172.1">
    <property type="nucleotide sequence ID" value="NZ_JAXOVW010000009.1"/>
</dbReference>
<comment type="caution">
    <text evidence="2">The sequence shown here is derived from an EMBL/GenBank/DDBJ whole genome shotgun (WGS) entry which is preliminary data.</text>
</comment>
<protein>
    <submittedName>
        <fullName evidence="2">GNAT family protein</fullName>
        <ecNumber evidence="2">2.-.-.-</ecNumber>
    </submittedName>
</protein>
<dbReference type="InterPro" id="IPR000182">
    <property type="entry name" value="GNAT_dom"/>
</dbReference>
<dbReference type="EC" id="2.-.-.-" evidence="2"/>
<organism evidence="2 3">
    <name type="scientific">Bacillus bingmayongensis</name>
    <dbReference type="NCBI Taxonomy" id="1150157"/>
    <lineage>
        <taxon>Bacteria</taxon>
        <taxon>Bacillati</taxon>
        <taxon>Bacillota</taxon>
        <taxon>Bacilli</taxon>
        <taxon>Bacillales</taxon>
        <taxon>Bacillaceae</taxon>
        <taxon>Bacillus</taxon>
    </lineage>
</organism>
<dbReference type="InterPro" id="IPR051531">
    <property type="entry name" value="N-acetyltransferase"/>
</dbReference>
<keyword evidence="3" id="KW-1185">Reference proteome</keyword>
<dbReference type="GO" id="GO:0016740">
    <property type="term" value="F:transferase activity"/>
    <property type="evidence" value="ECO:0007669"/>
    <property type="project" value="UniProtKB-KW"/>
</dbReference>